<reference evidence="2" key="1">
    <citation type="submission" date="2020-11" db="EMBL/GenBank/DDBJ databases">
        <authorList>
            <person name="Tran Van P."/>
        </authorList>
    </citation>
    <scope>NUCLEOTIDE SEQUENCE</scope>
</reference>
<dbReference type="PANTHER" id="PTHR11161:SF4">
    <property type="entry name" value="DROP DEAD"/>
    <property type="match status" value="1"/>
</dbReference>
<feature type="transmembrane region" description="Helical" evidence="1">
    <location>
        <begin position="24"/>
        <end position="45"/>
    </location>
</feature>
<feature type="transmembrane region" description="Helical" evidence="1">
    <location>
        <begin position="457"/>
        <end position="474"/>
    </location>
</feature>
<accession>A0A7R9CS83</accession>
<keyword evidence="1" id="KW-0472">Membrane</keyword>
<dbReference type="InterPro" id="IPR052728">
    <property type="entry name" value="O2_lipid_transport_reg"/>
</dbReference>
<organism evidence="2">
    <name type="scientific">Timema cristinae</name>
    <name type="common">Walking stick</name>
    <dbReference type="NCBI Taxonomy" id="61476"/>
    <lineage>
        <taxon>Eukaryota</taxon>
        <taxon>Metazoa</taxon>
        <taxon>Ecdysozoa</taxon>
        <taxon>Arthropoda</taxon>
        <taxon>Hexapoda</taxon>
        <taxon>Insecta</taxon>
        <taxon>Pterygota</taxon>
        <taxon>Neoptera</taxon>
        <taxon>Polyneoptera</taxon>
        <taxon>Phasmatodea</taxon>
        <taxon>Timematodea</taxon>
        <taxon>Timematoidea</taxon>
        <taxon>Timematidae</taxon>
        <taxon>Timema</taxon>
    </lineage>
</organism>
<feature type="transmembrane region" description="Helical" evidence="1">
    <location>
        <begin position="527"/>
        <end position="549"/>
    </location>
</feature>
<feature type="transmembrane region" description="Helical" evidence="1">
    <location>
        <begin position="271"/>
        <end position="290"/>
    </location>
</feature>
<feature type="transmembrane region" description="Helical" evidence="1">
    <location>
        <begin position="238"/>
        <end position="265"/>
    </location>
</feature>
<evidence type="ECO:0000313" key="2">
    <source>
        <dbReference type="EMBL" id="CAD7401224.1"/>
    </source>
</evidence>
<protein>
    <submittedName>
        <fullName evidence="2">Uncharacterized protein</fullName>
    </submittedName>
</protein>
<evidence type="ECO:0000256" key="1">
    <source>
        <dbReference type="SAM" id="Phobius"/>
    </source>
</evidence>
<keyword evidence="1" id="KW-0812">Transmembrane</keyword>
<sequence>MGIQIQTRVEPDMCYVDQPTEFGVGTYVVMLVYSSVIAIALIATLRDDGNAVQLKYRGKLEKMLMAFSIKKTLPELLSVEKGDGDIKCIHGIRALATVALYVAHKVLALAFLPYSNRIKLTQVDGPGSIFILVVVTQLVATRTTELTLGRGTIQVDGPGSIFIAVVVTQLVATRTTELTLGRGTIQLSQEPLSMLLRASFIYTDSFLLLSGVLTAYHMSCEMKRKGGIDWKRRYLARFISAPLTPISCSLDMQLSLVAPLLVYLLFVSQGWGILLLVTLHVISGALRYYVSVQNNLSMLIYHRMTEQGAVTKDYFILSVQTISIFLTNLVQMMSLNQLYDTANMSYSLPTHRATPYMFGVCLGYLLHKTDRKIYIPKFLEAGLSASYLAYLSFFSTSEVASPDYWYEAVETSLYSALSPVTWSLALCWVILACATGYGEYIVLLLQVLTTYNPKKSAIFTGKIYILSTTSYYLLELYTHAFSKDGSICGLATFSKISYSVYLTQFAVFFYNVGTTKTSQEFNAFTSAVNFAEIIFVLLASTIMTLLFDLPMQEVKNLLMETNPTIRQEAIPHPLGASAVHRILPTLVAWASQVIDPVGSLDADEATALRICLDLKAKYADIPIGREKHQTAHLLNLSSGYHTLPMDVRVMYPSHYPGAGARDAGTENKNMVQETSEEKILTSIFVKWILDRNRSRGVTLPIDVRVMVINRINLALAKGWPITIDTTGDA</sequence>
<dbReference type="EMBL" id="OC318264">
    <property type="protein sequence ID" value="CAD7401224.1"/>
    <property type="molecule type" value="Genomic_DNA"/>
</dbReference>
<feature type="transmembrane region" description="Helical" evidence="1">
    <location>
        <begin position="94"/>
        <end position="114"/>
    </location>
</feature>
<gene>
    <name evidence="2" type="ORF">TCEB3V08_LOCUS5907</name>
</gene>
<dbReference type="PANTHER" id="PTHR11161">
    <property type="entry name" value="O-ACYLTRANSFERASE"/>
    <property type="match status" value="1"/>
</dbReference>
<feature type="transmembrane region" description="Helical" evidence="1">
    <location>
        <begin position="350"/>
        <end position="366"/>
    </location>
</feature>
<feature type="transmembrane region" description="Helical" evidence="1">
    <location>
        <begin position="378"/>
        <end position="400"/>
    </location>
</feature>
<name>A0A7R9CS83_TIMCR</name>
<dbReference type="AlphaFoldDB" id="A0A7R9CS83"/>
<feature type="transmembrane region" description="Helical" evidence="1">
    <location>
        <begin position="420"/>
        <end position="445"/>
    </location>
</feature>
<keyword evidence="1" id="KW-1133">Transmembrane helix</keyword>
<feature type="transmembrane region" description="Helical" evidence="1">
    <location>
        <begin position="311"/>
        <end position="330"/>
    </location>
</feature>
<proteinExistence type="predicted"/>